<sequence>MNQIHTADIRTRPTYVKLYLNSELAKITQLHTLSYKMAYGKVRGISKPLCDIPARIFPVESNASEARAAILTIPVDFNAGDELDASLVKTLHDDFNEAIDEGRTYPQEDIMDVETYKAYFMSYDLILGFIITKAQLESLYTTSDVPALGVPLTASQLSSVKIGTSRIRALKQSSASINLPNQADTYAFAYYIKPNYPGRSSHMCNGGFMVPSSTRGLGLGRIAARSFCFYAPAVGYRGSVFNLVYASNEASVKLWTKLGFSNVGRIPEAGRLKKADGNGEEYVDAWVVHGDFRKIGYRDNEEQGGVGVVNSSSS</sequence>
<dbReference type="InterPro" id="IPR052742">
    <property type="entry name" value="Mito_N-acetyltransferase"/>
</dbReference>
<dbReference type="GO" id="GO:0016747">
    <property type="term" value="F:acyltransferase activity, transferring groups other than amino-acyl groups"/>
    <property type="evidence" value="ECO:0007669"/>
    <property type="project" value="InterPro"/>
</dbReference>
<keyword evidence="3" id="KW-1185">Reference proteome</keyword>
<protein>
    <recommendedName>
        <fullName evidence="1">N-acetyltransferase domain-containing protein</fullName>
    </recommendedName>
</protein>
<dbReference type="Gene3D" id="3.40.630.30">
    <property type="match status" value="1"/>
</dbReference>
<dbReference type="SUPFAM" id="SSF55729">
    <property type="entry name" value="Acyl-CoA N-acyltransferases (Nat)"/>
    <property type="match status" value="1"/>
</dbReference>
<proteinExistence type="predicted"/>
<dbReference type="InterPro" id="IPR016181">
    <property type="entry name" value="Acyl_CoA_acyltransferase"/>
</dbReference>
<accession>A0A9W9CBS1</accession>
<dbReference type="PANTHER" id="PTHR43138:SF1">
    <property type="entry name" value="N-ACETYLTRANSFERASE ACA1"/>
    <property type="match status" value="1"/>
</dbReference>
<evidence type="ECO:0000259" key="1">
    <source>
        <dbReference type="Pfam" id="PF00583"/>
    </source>
</evidence>
<dbReference type="RefSeq" id="XP_056071783.1">
    <property type="nucleotide sequence ID" value="XM_056214516.1"/>
</dbReference>
<dbReference type="PANTHER" id="PTHR43138">
    <property type="entry name" value="ACETYLTRANSFERASE, GNAT FAMILY"/>
    <property type="match status" value="1"/>
</dbReference>
<feature type="domain" description="N-acetyltransferase" evidence="1">
    <location>
        <begin position="197"/>
        <end position="260"/>
    </location>
</feature>
<dbReference type="GO" id="GO:0005634">
    <property type="term" value="C:nucleus"/>
    <property type="evidence" value="ECO:0007669"/>
    <property type="project" value="TreeGrafter"/>
</dbReference>
<dbReference type="InterPro" id="IPR000182">
    <property type="entry name" value="GNAT_dom"/>
</dbReference>
<dbReference type="Proteomes" id="UP001140513">
    <property type="component" value="Unassembled WGS sequence"/>
</dbReference>
<dbReference type="GeneID" id="80909271"/>
<comment type="caution">
    <text evidence="2">The sequence shown here is derived from an EMBL/GenBank/DDBJ whole genome shotgun (WGS) entry which is preliminary data.</text>
</comment>
<dbReference type="AlphaFoldDB" id="A0A9W9CBS1"/>
<dbReference type="Pfam" id="PF00583">
    <property type="entry name" value="Acetyltransf_1"/>
    <property type="match status" value="1"/>
</dbReference>
<evidence type="ECO:0000313" key="3">
    <source>
        <dbReference type="Proteomes" id="UP001140513"/>
    </source>
</evidence>
<dbReference type="OrthoDB" id="10264707at2759"/>
<organism evidence="2 3">
    <name type="scientific">Didymosphaeria variabile</name>
    <dbReference type="NCBI Taxonomy" id="1932322"/>
    <lineage>
        <taxon>Eukaryota</taxon>
        <taxon>Fungi</taxon>
        <taxon>Dikarya</taxon>
        <taxon>Ascomycota</taxon>
        <taxon>Pezizomycotina</taxon>
        <taxon>Dothideomycetes</taxon>
        <taxon>Pleosporomycetidae</taxon>
        <taxon>Pleosporales</taxon>
        <taxon>Massarineae</taxon>
        <taxon>Didymosphaeriaceae</taxon>
        <taxon>Didymosphaeria</taxon>
    </lineage>
</organism>
<name>A0A9W9CBS1_9PLEO</name>
<reference evidence="2" key="1">
    <citation type="submission" date="2022-10" db="EMBL/GenBank/DDBJ databases">
        <title>Tapping the CABI collections for fungal endophytes: first genome assemblies for Collariella, Neodidymelliopsis, Ascochyta clinopodiicola, Didymella pomorum, Didymosphaeria variabile, Neocosmospora piperis and Neocucurbitaria cava.</title>
        <authorList>
            <person name="Hill R."/>
        </authorList>
    </citation>
    <scope>NUCLEOTIDE SEQUENCE</scope>
    <source>
        <strain evidence="2">IMI 356815</strain>
    </source>
</reference>
<evidence type="ECO:0000313" key="2">
    <source>
        <dbReference type="EMBL" id="KAJ4354009.1"/>
    </source>
</evidence>
<gene>
    <name evidence="2" type="ORF">N0V89_005741</name>
</gene>
<dbReference type="EMBL" id="JAPEUX010000004">
    <property type="protein sequence ID" value="KAJ4354009.1"/>
    <property type="molecule type" value="Genomic_DNA"/>
</dbReference>